<comment type="subcellular location">
    <subcellularLocation>
        <location evidence="1">Plastid</location>
        <location evidence="1">Chloroplast</location>
    </subcellularLocation>
</comment>
<dbReference type="GO" id="GO:0000373">
    <property type="term" value="P:Group II intron splicing"/>
    <property type="evidence" value="ECO:0007669"/>
    <property type="project" value="UniProtKB-ARBA"/>
</dbReference>
<dbReference type="EMBL" id="GGEC01027262">
    <property type="protein sequence ID" value="MBX07746.1"/>
    <property type="molecule type" value="Transcribed_RNA"/>
</dbReference>
<evidence type="ECO:0000256" key="5">
    <source>
        <dbReference type="ARBA" id="ARBA00022737"/>
    </source>
</evidence>
<feature type="domain" description="CRM" evidence="12">
    <location>
        <begin position="673"/>
        <end position="773"/>
    </location>
</feature>
<reference evidence="13" key="1">
    <citation type="submission" date="2018-02" db="EMBL/GenBank/DDBJ databases">
        <title>Rhizophora mucronata_Transcriptome.</title>
        <authorList>
            <person name="Meera S.P."/>
            <person name="Sreeshan A."/>
            <person name="Augustine A."/>
        </authorList>
    </citation>
    <scope>NUCLEOTIDE SEQUENCE</scope>
    <source>
        <tissue evidence="13">Leaf</tissue>
    </source>
</reference>
<feature type="domain" description="CRM" evidence="12">
    <location>
        <begin position="257"/>
        <end position="353"/>
    </location>
</feature>
<dbReference type="PROSITE" id="PS51295">
    <property type="entry name" value="CRM"/>
    <property type="match status" value="3"/>
</dbReference>
<evidence type="ECO:0000256" key="3">
    <source>
        <dbReference type="ARBA" id="ARBA00022640"/>
    </source>
</evidence>
<dbReference type="AlphaFoldDB" id="A0A2P2KPT5"/>
<dbReference type="EMBL" id="GGEC01027265">
    <property type="protein sequence ID" value="MBX07749.1"/>
    <property type="molecule type" value="Transcribed_RNA"/>
</dbReference>
<evidence type="ECO:0000256" key="11">
    <source>
        <dbReference type="SAM" id="Coils"/>
    </source>
</evidence>
<evidence type="ECO:0000256" key="4">
    <source>
        <dbReference type="ARBA" id="ARBA00022664"/>
    </source>
</evidence>
<keyword evidence="5" id="KW-0677">Repeat</keyword>
<keyword evidence="2" id="KW-0150">Chloroplast</keyword>
<evidence type="ECO:0000256" key="8">
    <source>
        <dbReference type="ARBA" id="ARBA00023187"/>
    </source>
</evidence>
<keyword evidence="7" id="KW-0809">Transit peptide</keyword>
<keyword evidence="4" id="KW-0507">mRNA processing</keyword>
<dbReference type="GO" id="GO:1990904">
    <property type="term" value="C:ribonucleoprotein complex"/>
    <property type="evidence" value="ECO:0007669"/>
    <property type="project" value="UniProtKB-KW"/>
</dbReference>
<evidence type="ECO:0000256" key="7">
    <source>
        <dbReference type="ARBA" id="ARBA00022946"/>
    </source>
</evidence>
<dbReference type="PANTHER" id="PTHR31846:SF7">
    <property type="entry name" value="CRS1 _ YHBY (CRM) DOMAIN-CONTAINING PROTEIN"/>
    <property type="match status" value="1"/>
</dbReference>
<evidence type="ECO:0000256" key="6">
    <source>
        <dbReference type="ARBA" id="ARBA00022884"/>
    </source>
</evidence>
<protein>
    <recommendedName>
        <fullName evidence="12">CRM domain-containing protein</fullName>
    </recommendedName>
</protein>
<dbReference type="SUPFAM" id="SSF75471">
    <property type="entry name" value="YhbY-like"/>
    <property type="match status" value="3"/>
</dbReference>
<keyword evidence="9" id="KW-0687">Ribonucleoprotein</keyword>
<proteinExistence type="predicted"/>
<dbReference type="InterPro" id="IPR001890">
    <property type="entry name" value="RNA-binding_CRM"/>
</dbReference>
<evidence type="ECO:0000256" key="9">
    <source>
        <dbReference type="ARBA" id="ARBA00023274"/>
    </source>
</evidence>
<dbReference type="FunFam" id="3.30.110.60:FF:000002">
    <property type="entry name" value="CRS2-associated factor 1, chloroplastic"/>
    <property type="match status" value="2"/>
</dbReference>
<keyword evidence="6 10" id="KW-0694">RNA-binding</keyword>
<feature type="coiled-coil region" evidence="11">
    <location>
        <begin position="793"/>
        <end position="820"/>
    </location>
</feature>
<keyword evidence="11" id="KW-0175">Coiled coil</keyword>
<keyword evidence="8" id="KW-0508">mRNA splicing</keyword>
<evidence type="ECO:0000259" key="12">
    <source>
        <dbReference type="PROSITE" id="PS51295"/>
    </source>
</evidence>
<dbReference type="InterPro" id="IPR045278">
    <property type="entry name" value="CRS1/CFM2/CFM3"/>
</dbReference>
<evidence type="ECO:0000256" key="1">
    <source>
        <dbReference type="ARBA" id="ARBA00004229"/>
    </source>
</evidence>
<evidence type="ECO:0000313" key="13">
    <source>
        <dbReference type="EMBL" id="MBX07750.1"/>
    </source>
</evidence>
<evidence type="ECO:0000256" key="10">
    <source>
        <dbReference type="PROSITE-ProRule" id="PRU00626"/>
    </source>
</evidence>
<dbReference type="GO" id="GO:0003729">
    <property type="term" value="F:mRNA binding"/>
    <property type="evidence" value="ECO:0007669"/>
    <property type="project" value="InterPro"/>
</dbReference>
<dbReference type="EMBL" id="GGEC01027261">
    <property type="protein sequence ID" value="MBX07745.1"/>
    <property type="molecule type" value="Transcribed_RNA"/>
</dbReference>
<dbReference type="EMBL" id="GGEC01027266">
    <property type="protein sequence ID" value="MBX07750.1"/>
    <property type="molecule type" value="Transcribed_RNA"/>
</dbReference>
<keyword evidence="3" id="KW-0934">Plastid</keyword>
<organism evidence="13">
    <name type="scientific">Rhizophora mucronata</name>
    <name type="common">Asiatic mangrove</name>
    <dbReference type="NCBI Taxonomy" id="61149"/>
    <lineage>
        <taxon>Eukaryota</taxon>
        <taxon>Viridiplantae</taxon>
        <taxon>Streptophyta</taxon>
        <taxon>Embryophyta</taxon>
        <taxon>Tracheophyta</taxon>
        <taxon>Spermatophyta</taxon>
        <taxon>Magnoliopsida</taxon>
        <taxon>eudicotyledons</taxon>
        <taxon>Gunneridae</taxon>
        <taxon>Pentapetalae</taxon>
        <taxon>rosids</taxon>
        <taxon>fabids</taxon>
        <taxon>Malpighiales</taxon>
        <taxon>Rhizophoraceae</taxon>
        <taxon>Rhizophora</taxon>
    </lineage>
</organism>
<evidence type="ECO:0000256" key="2">
    <source>
        <dbReference type="ARBA" id="ARBA00022528"/>
    </source>
</evidence>
<dbReference type="Pfam" id="PF01985">
    <property type="entry name" value="CRS1_YhbY"/>
    <property type="match status" value="3"/>
</dbReference>
<dbReference type="Gene3D" id="3.30.110.60">
    <property type="entry name" value="YhbY-like"/>
    <property type="match status" value="3"/>
</dbReference>
<sequence>MALSLHSSTSCAFSSLLQSQNHRRPPYANFKAFKSTAYYGCCSGRTIHVSYTKTKRKPRPSFLELIRDKWSRKITSTRERFPWQEEQEEGPGMIETQQASGVLSLPEPEMNFASPSASDSFSSVLPHQSVSAPWIHRTRPRRPHLDSRHKNGVCFRGSFEDREDKAVDVEDSCGKRVKEKEVEFDDISFQFERDKQLAELEDMELRGDKVLFEKTEVCSDGDIGSIQLPWEGERRTATVEFEGGEKRKVSNTELAERTLPEHELRRLRNVALRMLERIKVGAAGITQDLANAIHEKWRLDEVVKLKFEKPLACNMKRTHEMLESRTGGLVIWRSGSSVALYRGMTYKFQCIQSYTRQSEEDIDGLPRMERVIDDGMGDLGEKPWVRKTEPVIPNAEKYLKDLSGEELMDYSELNYLLDELGPRFKDWCGREPLPVDADLLPPIVPEYKPPFRLLPYGVRHCLRDKEMTIFRRLARRTPPHFALGRSRDLQGLAKAIVKLWESSAIAKIAIKRGVQNTRNEWMAEELKRLTGGTLLSRNKEYILFYRGNDFLPPGVMKTLKERQEATYLQQHEEEQARNMATAVIESKAKTTKGSMVAGTLAETKAANSRWGNQPSSEEVEELMRDSALSRRASLIKQLQNKLALAKGKITKAEKSLAKVQDHLQPTELPTDLETLSVEERFLFRKIGLSMKPYLLLGRRGVYSGTIENIHLHWKYRELVKVIVNSKNFAQVKHIAVNLESESSGVLVSVDRTTKGYVIVIYRGKNYRRPSKVRPGNLLTRRQALARSIELQRREGLKYHVSDLQERIELLKSELEEMEAGKNINVEALDSMSDHSSISDD</sequence>
<feature type="domain" description="CRM" evidence="12">
    <location>
        <begin position="460"/>
        <end position="557"/>
    </location>
</feature>
<accession>A0A2P2KPT5</accession>
<dbReference type="SMART" id="SM01103">
    <property type="entry name" value="CRS1_YhbY"/>
    <property type="match status" value="3"/>
</dbReference>
<name>A0A2P2KPT5_RHIMU</name>
<dbReference type="GO" id="GO:0006397">
    <property type="term" value="P:mRNA processing"/>
    <property type="evidence" value="ECO:0007669"/>
    <property type="project" value="UniProtKB-KW"/>
</dbReference>
<dbReference type="GO" id="GO:0009507">
    <property type="term" value="C:chloroplast"/>
    <property type="evidence" value="ECO:0007669"/>
    <property type="project" value="UniProtKB-SubCell"/>
</dbReference>
<dbReference type="PANTHER" id="PTHR31846">
    <property type="entry name" value="CRS1 / YHBY (CRM) DOMAIN-CONTAINING PROTEIN"/>
    <property type="match status" value="1"/>
</dbReference>
<dbReference type="InterPro" id="IPR035920">
    <property type="entry name" value="YhbY-like_sf"/>
</dbReference>